<protein>
    <submittedName>
        <fullName evidence="2">Uncharacterized protein</fullName>
    </submittedName>
</protein>
<feature type="non-terminal residue" evidence="2">
    <location>
        <position position="1"/>
    </location>
</feature>
<dbReference type="OrthoDB" id="3943581at2759"/>
<sequence>AAAEVEQDDGQVSIQDANPAQQEPFIPIKATFYSGSEGPKACRGGVIAVINMQKPSLPGAPTTPQCYNFPSLQSSGCATFLANKADGCEASVYAETNCRSYMNTMAFMPENRPVGGNWRSVKVQCGLPEPDMSTLGKPPM</sequence>
<reference evidence="2" key="1">
    <citation type="journal article" date="2020" name="Phytopathology">
        <title>Genome sequence of the chestnut blight fungus Cryphonectria parasitica EP155: A fundamental resource for an archetypical invasive plant pathogen.</title>
        <authorList>
            <person name="Crouch J.A."/>
            <person name="Dawe A."/>
            <person name="Aerts A."/>
            <person name="Barry K."/>
            <person name="Churchill A.C.L."/>
            <person name="Grimwood J."/>
            <person name="Hillman B."/>
            <person name="Milgroom M.G."/>
            <person name="Pangilinan J."/>
            <person name="Smith M."/>
            <person name="Salamov A."/>
            <person name="Schmutz J."/>
            <person name="Yadav J."/>
            <person name="Grigoriev I.V."/>
            <person name="Nuss D."/>
        </authorList>
    </citation>
    <scope>NUCLEOTIDE SEQUENCE</scope>
    <source>
        <strain evidence="2">EP155</strain>
    </source>
</reference>
<comment type="caution">
    <text evidence="2">The sequence shown here is derived from an EMBL/GenBank/DDBJ whole genome shotgun (WGS) entry which is preliminary data.</text>
</comment>
<evidence type="ECO:0000313" key="3">
    <source>
        <dbReference type="Proteomes" id="UP000803844"/>
    </source>
</evidence>
<dbReference type="EMBL" id="MU032350">
    <property type="protein sequence ID" value="KAF3762822.1"/>
    <property type="molecule type" value="Genomic_DNA"/>
</dbReference>
<dbReference type="AlphaFoldDB" id="A0A9P4XXX2"/>
<dbReference type="RefSeq" id="XP_040773801.1">
    <property type="nucleotide sequence ID" value="XM_040915643.1"/>
</dbReference>
<keyword evidence="3" id="KW-1185">Reference proteome</keyword>
<dbReference type="GeneID" id="63832772"/>
<evidence type="ECO:0000313" key="2">
    <source>
        <dbReference type="EMBL" id="KAF3762822.1"/>
    </source>
</evidence>
<dbReference type="Proteomes" id="UP000803844">
    <property type="component" value="Unassembled WGS sequence"/>
</dbReference>
<gene>
    <name evidence="2" type="ORF">M406DRAFT_223218</name>
</gene>
<accession>A0A9P4XXX2</accession>
<evidence type="ECO:0000256" key="1">
    <source>
        <dbReference type="SAM" id="MobiDB-lite"/>
    </source>
</evidence>
<name>A0A9P4XXX2_CRYP1</name>
<proteinExistence type="predicted"/>
<feature type="region of interest" description="Disordered" evidence="1">
    <location>
        <begin position="1"/>
        <end position="20"/>
    </location>
</feature>
<feature type="non-terminal residue" evidence="2">
    <location>
        <position position="140"/>
    </location>
</feature>
<organism evidence="2 3">
    <name type="scientific">Cryphonectria parasitica (strain ATCC 38755 / EP155)</name>
    <dbReference type="NCBI Taxonomy" id="660469"/>
    <lineage>
        <taxon>Eukaryota</taxon>
        <taxon>Fungi</taxon>
        <taxon>Dikarya</taxon>
        <taxon>Ascomycota</taxon>
        <taxon>Pezizomycotina</taxon>
        <taxon>Sordariomycetes</taxon>
        <taxon>Sordariomycetidae</taxon>
        <taxon>Diaporthales</taxon>
        <taxon>Cryphonectriaceae</taxon>
        <taxon>Cryphonectria-Endothia species complex</taxon>
        <taxon>Cryphonectria</taxon>
    </lineage>
</organism>
<feature type="compositionally biased region" description="Polar residues" evidence="1">
    <location>
        <begin position="10"/>
        <end position="20"/>
    </location>
</feature>